<keyword evidence="11" id="KW-1185">Reference proteome</keyword>
<keyword evidence="6" id="KW-0378">Hydrolase</keyword>
<dbReference type="GO" id="GO:0003964">
    <property type="term" value="F:RNA-directed DNA polymerase activity"/>
    <property type="evidence" value="ECO:0007669"/>
    <property type="project" value="UniProtKB-KW"/>
</dbReference>
<dbReference type="EC" id="2.7.7.49" evidence="1"/>
<dbReference type="GO" id="GO:0016787">
    <property type="term" value="F:hydrolase activity"/>
    <property type="evidence" value="ECO:0007669"/>
    <property type="project" value="UniProtKB-KW"/>
</dbReference>
<evidence type="ECO:0000256" key="6">
    <source>
        <dbReference type="ARBA" id="ARBA00022801"/>
    </source>
</evidence>
<evidence type="ECO:0000256" key="3">
    <source>
        <dbReference type="ARBA" id="ARBA00022695"/>
    </source>
</evidence>
<evidence type="ECO:0000256" key="7">
    <source>
        <dbReference type="ARBA" id="ARBA00022918"/>
    </source>
</evidence>
<gene>
    <name evidence="10" type="ORF">MTR67_019387</name>
</gene>
<reference evidence="10" key="1">
    <citation type="submission" date="2023-08" db="EMBL/GenBank/DDBJ databases">
        <title>A de novo genome assembly of Solanum verrucosum Schlechtendal, a Mexican diploid species geographically isolated from the other diploid A-genome species in potato relatives.</title>
        <authorList>
            <person name="Hosaka K."/>
        </authorList>
    </citation>
    <scope>NUCLEOTIDE SEQUENCE</scope>
    <source>
        <tissue evidence="10">Young leaves</tissue>
    </source>
</reference>
<evidence type="ECO:0000256" key="2">
    <source>
        <dbReference type="ARBA" id="ARBA00022679"/>
    </source>
</evidence>
<feature type="domain" description="Tf2-1-like SH3-like" evidence="9">
    <location>
        <begin position="52"/>
        <end position="102"/>
    </location>
</feature>
<evidence type="ECO:0000256" key="4">
    <source>
        <dbReference type="ARBA" id="ARBA00022722"/>
    </source>
</evidence>
<dbReference type="SUPFAM" id="SSF56672">
    <property type="entry name" value="DNA/RNA polymerases"/>
    <property type="match status" value="1"/>
</dbReference>
<keyword evidence="5" id="KW-0255">Endonuclease</keyword>
<evidence type="ECO:0000256" key="5">
    <source>
        <dbReference type="ARBA" id="ARBA00022759"/>
    </source>
</evidence>
<dbReference type="Proteomes" id="UP001234989">
    <property type="component" value="Chromosome 4"/>
</dbReference>
<dbReference type="InterPro" id="IPR056924">
    <property type="entry name" value="SH3_Tf2-1"/>
</dbReference>
<dbReference type="EMBL" id="CP133615">
    <property type="protein sequence ID" value="WMV26002.1"/>
    <property type="molecule type" value="Genomic_DNA"/>
</dbReference>
<protein>
    <recommendedName>
        <fullName evidence="1">RNA-directed DNA polymerase</fullName>
        <ecNumber evidence="1">2.7.7.49</ecNumber>
    </recommendedName>
</protein>
<name>A0AAF0TMG4_SOLVR</name>
<dbReference type="InterPro" id="IPR043128">
    <property type="entry name" value="Rev_trsase/Diguanyl_cyclase"/>
</dbReference>
<keyword evidence="7" id="KW-0695">RNA-directed DNA polymerase</keyword>
<dbReference type="InterPro" id="IPR041373">
    <property type="entry name" value="RT_RNaseH"/>
</dbReference>
<evidence type="ECO:0000313" key="10">
    <source>
        <dbReference type="EMBL" id="WMV26002.1"/>
    </source>
</evidence>
<keyword evidence="3" id="KW-0548">Nucleotidyltransferase</keyword>
<dbReference type="Gene3D" id="2.40.70.10">
    <property type="entry name" value="Acid Proteases"/>
    <property type="match status" value="1"/>
</dbReference>
<feature type="domain" description="Reverse transcriptase RNase H-like" evidence="8">
    <location>
        <begin position="470"/>
        <end position="552"/>
    </location>
</feature>
<dbReference type="AlphaFoldDB" id="A0AAF0TMG4"/>
<accession>A0AAF0TMG4</accession>
<keyword evidence="4" id="KW-0540">Nuclease</keyword>
<evidence type="ECO:0000259" key="8">
    <source>
        <dbReference type="Pfam" id="PF17917"/>
    </source>
</evidence>
<proteinExistence type="predicted"/>
<evidence type="ECO:0000256" key="1">
    <source>
        <dbReference type="ARBA" id="ARBA00012493"/>
    </source>
</evidence>
<dbReference type="InterPro" id="IPR043502">
    <property type="entry name" value="DNA/RNA_pol_sf"/>
</dbReference>
<dbReference type="Gene3D" id="3.30.70.270">
    <property type="match status" value="1"/>
</dbReference>
<dbReference type="Pfam" id="PF17917">
    <property type="entry name" value="RT_RNaseH"/>
    <property type="match status" value="1"/>
</dbReference>
<dbReference type="GO" id="GO:0004519">
    <property type="term" value="F:endonuclease activity"/>
    <property type="evidence" value="ECO:0007669"/>
    <property type="project" value="UniProtKB-KW"/>
</dbReference>
<keyword evidence="2" id="KW-0808">Transferase</keyword>
<dbReference type="Pfam" id="PF08284">
    <property type="entry name" value="RVP_2"/>
    <property type="match status" value="1"/>
</dbReference>
<evidence type="ECO:0000259" key="9">
    <source>
        <dbReference type="Pfam" id="PF24626"/>
    </source>
</evidence>
<dbReference type="PANTHER" id="PTHR46148:SF56">
    <property type="entry name" value="RETROTRANSPOSON PROTEIN"/>
    <property type="match status" value="1"/>
</dbReference>
<dbReference type="InterPro" id="IPR021109">
    <property type="entry name" value="Peptidase_aspartic_dom_sf"/>
</dbReference>
<dbReference type="PANTHER" id="PTHR46148">
    <property type="entry name" value="CHROMO DOMAIN-CONTAINING PROTEIN"/>
    <property type="match status" value="1"/>
</dbReference>
<organism evidence="10 11">
    <name type="scientific">Solanum verrucosum</name>
    <dbReference type="NCBI Taxonomy" id="315347"/>
    <lineage>
        <taxon>Eukaryota</taxon>
        <taxon>Viridiplantae</taxon>
        <taxon>Streptophyta</taxon>
        <taxon>Embryophyta</taxon>
        <taxon>Tracheophyta</taxon>
        <taxon>Spermatophyta</taxon>
        <taxon>Magnoliopsida</taxon>
        <taxon>eudicotyledons</taxon>
        <taxon>Gunneridae</taxon>
        <taxon>Pentapetalae</taxon>
        <taxon>asterids</taxon>
        <taxon>lamiids</taxon>
        <taxon>Solanales</taxon>
        <taxon>Solanaceae</taxon>
        <taxon>Solanoideae</taxon>
        <taxon>Solaneae</taxon>
        <taxon>Solanum</taxon>
    </lineage>
</organism>
<evidence type="ECO:0000313" key="11">
    <source>
        <dbReference type="Proteomes" id="UP001234989"/>
    </source>
</evidence>
<dbReference type="CDD" id="cd00303">
    <property type="entry name" value="retropepsin_like"/>
    <property type="match status" value="1"/>
</dbReference>
<dbReference type="Pfam" id="PF24626">
    <property type="entry name" value="SH3_Tf2-1"/>
    <property type="match status" value="1"/>
</dbReference>
<sequence>MAPYEALYGRKCRSPIGWFEVGEAGLIGLDLVHQAVEKVKVIQESSPMKGVIRFGKKGKLSPRYIRPYRISKRIGKVAYELELPQELAAVHLVFHISMLKKCMVDPSLIIPTEDIGIKDNLSYEEISVQILDRQVRKLRTKEVALVIVLWTNQFVEEATWKAKDDIKNRYPHLFESGENADQGKSNSDFGKVWEKRRKEEKGEELSRFVDFVERGHIQAECPSERKGSWGNRGQSFALATQMGRGTTSRTSGTQNRLYALGNRQYLEASPDVVTSMLRVISDDGYVLLEHGATLSSVIPYIALKFGISLTQILEPFFICTPVGGSIVARKLYRNFIVTILHRDTIVGLVEFDMVDFDVILGMDWLYSCYTRVDCRTKVATFQFPDDPIFVGKGRLVVPKGKFISYLKARKMISKGRFVKGFSSITAPLIKLTQKTSKFQLSKACEKSFQELKIRLTSTSVLTQLEGANGFIVYCDASRVGIGCVLMQNGKFIDYASRKLKNYERNYLTHDLELEALVFTLKICRHCLYGVHVDIFTDHKSLQYVFYSEEVESQVVEVA</sequence>